<accession>A0A319ELX2</accession>
<protein>
    <submittedName>
        <fullName evidence="2">Uncharacterized protein</fullName>
    </submittedName>
</protein>
<evidence type="ECO:0000313" key="3">
    <source>
        <dbReference type="Proteomes" id="UP000248423"/>
    </source>
</evidence>
<dbReference type="VEuPathDB" id="FungiDB:BO78DRAFT_88345"/>
<dbReference type="STRING" id="1448318.A0A319ELX2"/>
<gene>
    <name evidence="2" type="ORF">BO78DRAFT_88345</name>
</gene>
<dbReference type="Proteomes" id="UP000248423">
    <property type="component" value="Unassembled WGS sequence"/>
</dbReference>
<dbReference type="PANTHER" id="PTHR35394:SF5">
    <property type="entry name" value="DUF3176 DOMAIN-CONTAINING PROTEIN"/>
    <property type="match status" value="1"/>
</dbReference>
<name>A0A319ELX2_ASPSB</name>
<evidence type="ECO:0000313" key="2">
    <source>
        <dbReference type="EMBL" id="PYI07678.1"/>
    </source>
</evidence>
<dbReference type="EMBL" id="KZ826340">
    <property type="protein sequence ID" value="PYI07678.1"/>
    <property type="molecule type" value="Genomic_DNA"/>
</dbReference>
<reference evidence="2 3" key="1">
    <citation type="submission" date="2018-02" db="EMBL/GenBank/DDBJ databases">
        <title>The genomes of Aspergillus section Nigri reveals drivers in fungal speciation.</title>
        <authorList>
            <consortium name="DOE Joint Genome Institute"/>
            <person name="Vesth T.C."/>
            <person name="Nybo J."/>
            <person name="Theobald S."/>
            <person name="Brandl J."/>
            <person name="Frisvad J.C."/>
            <person name="Nielsen K.F."/>
            <person name="Lyhne E.K."/>
            <person name="Kogle M.E."/>
            <person name="Kuo A."/>
            <person name="Riley R."/>
            <person name="Clum A."/>
            <person name="Nolan M."/>
            <person name="Lipzen A."/>
            <person name="Salamov A."/>
            <person name="Henrissat B."/>
            <person name="Wiebenga A."/>
            <person name="De vries R.P."/>
            <person name="Grigoriev I.V."/>
            <person name="Mortensen U.H."/>
            <person name="Andersen M.R."/>
            <person name="Baker S.E."/>
        </authorList>
    </citation>
    <scope>NUCLEOTIDE SEQUENCE [LARGE SCALE GENOMIC DNA]</scope>
    <source>
        <strain evidence="2 3">CBS 121057</strain>
    </source>
</reference>
<dbReference type="AlphaFoldDB" id="A0A319ELX2"/>
<sequence>MPEWEATEYSVLNGVYTEKNTRHLSQRHRHQDLRQQHRDSVYMTANSDYDYAQMAAGQALVSVMHISVHWQWLALPALVWVLVALVLMGTWWKTRRTRMPKWHNDPLPLLFLYREEMKRESEGGLRAQVDASKLDKLGVTLYASEQRINGIYYYSC</sequence>
<dbReference type="OrthoDB" id="5242705at2759"/>
<organism evidence="2 3">
    <name type="scientific">Aspergillus sclerotiicarbonarius (strain CBS 121057 / IBT 28362)</name>
    <dbReference type="NCBI Taxonomy" id="1448318"/>
    <lineage>
        <taxon>Eukaryota</taxon>
        <taxon>Fungi</taxon>
        <taxon>Dikarya</taxon>
        <taxon>Ascomycota</taxon>
        <taxon>Pezizomycotina</taxon>
        <taxon>Eurotiomycetes</taxon>
        <taxon>Eurotiomycetidae</taxon>
        <taxon>Eurotiales</taxon>
        <taxon>Aspergillaceae</taxon>
        <taxon>Aspergillus</taxon>
        <taxon>Aspergillus subgen. Circumdati</taxon>
    </lineage>
</organism>
<keyword evidence="1" id="KW-0812">Transmembrane</keyword>
<evidence type="ECO:0000256" key="1">
    <source>
        <dbReference type="SAM" id="Phobius"/>
    </source>
</evidence>
<keyword evidence="3" id="KW-1185">Reference proteome</keyword>
<feature type="transmembrane region" description="Helical" evidence="1">
    <location>
        <begin position="70"/>
        <end position="92"/>
    </location>
</feature>
<keyword evidence="1" id="KW-0472">Membrane</keyword>
<dbReference type="PANTHER" id="PTHR35394">
    <property type="entry name" value="DUF3176 DOMAIN-CONTAINING PROTEIN"/>
    <property type="match status" value="1"/>
</dbReference>
<keyword evidence="1" id="KW-1133">Transmembrane helix</keyword>
<proteinExistence type="predicted"/>